<feature type="compositionally biased region" description="Polar residues" evidence="2">
    <location>
        <begin position="42"/>
        <end position="51"/>
    </location>
</feature>
<dbReference type="EMBL" id="JBEUOH010000025">
    <property type="protein sequence ID" value="KAL0860291.1"/>
    <property type="molecule type" value="Genomic_DNA"/>
</dbReference>
<evidence type="ECO:0000259" key="3">
    <source>
        <dbReference type="PROSITE" id="PS50158"/>
    </source>
</evidence>
<name>A0ABR3H665_LOXSC</name>
<keyword evidence="1" id="KW-0479">Metal-binding</keyword>
<evidence type="ECO:0000313" key="4">
    <source>
        <dbReference type="EMBL" id="KAL0860291.1"/>
    </source>
</evidence>
<feature type="domain" description="CCHC-type" evidence="3">
    <location>
        <begin position="318"/>
        <end position="333"/>
    </location>
</feature>
<comment type="caution">
    <text evidence="4">The sequence shown here is derived from an EMBL/GenBank/DDBJ whole genome shotgun (WGS) entry which is preliminary data.</text>
</comment>
<evidence type="ECO:0000256" key="2">
    <source>
        <dbReference type="SAM" id="MobiDB-lite"/>
    </source>
</evidence>
<dbReference type="SMART" id="SM00343">
    <property type="entry name" value="ZnF_C2HC"/>
    <property type="match status" value="2"/>
</dbReference>
<dbReference type="Gene3D" id="4.10.60.10">
    <property type="entry name" value="Zinc finger, CCHC-type"/>
    <property type="match status" value="1"/>
</dbReference>
<dbReference type="InterPro" id="IPR021109">
    <property type="entry name" value="Peptidase_aspartic_dom_sf"/>
</dbReference>
<dbReference type="InterPro" id="IPR036875">
    <property type="entry name" value="Znf_CCHC_sf"/>
</dbReference>
<sequence length="502" mass="57512">MERERRRLRDLQDDLQREHNRIRWTVSNQRELDQPRFRSSEHSGTTENQARPSKRVRSPDIHHENSEPRRSRLEKHALQSDKSASPSFSTKDVMNILKSLKQLPSQPSTYSALTTSSNHKNILPDFDPSSKNQRIDSWLNKVNECATVYGWDEKTTIHFSMQKLQGLAKTWYESLPSILYNWTEWQSKLINAFPCEQNYGQTLEEMLRRKTKLNEPIEVYFYEKLAMLNQCNIEGKRAVDCIIHGLTDRTLKSSAITLRCTHPEQLLQFLMSNKESSHLIDRMHYKFIPGTDSSNLDNNNSSAYKVEKVMSQNNNIFCYNCKEKGHPFLKCPKPILKCGKCNKIGHRIEDCFNIHVNIVPTKCFIDFGSEVSLIKQSQASRLGLFYSDRPTALKGFGNEIVRTLGSVSVDVSVDGVVANVICQVVDDHYLELPILIGQSFTEQSHVAVYKTEDKLSFFHTCSEMPFSGVHIQNIAPVKLVAVSDVNVNGLASIKVTVDKLWL</sequence>
<evidence type="ECO:0000256" key="1">
    <source>
        <dbReference type="PROSITE-ProRule" id="PRU00047"/>
    </source>
</evidence>
<dbReference type="SUPFAM" id="SSF50630">
    <property type="entry name" value="Acid proteases"/>
    <property type="match status" value="1"/>
</dbReference>
<dbReference type="Gene3D" id="2.40.70.10">
    <property type="entry name" value="Acid Proteases"/>
    <property type="match status" value="1"/>
</dbReference>
<keyword evidence="1" id="KW-0863">Zinc-finger</keyword>
<dbReference type="InterPro" id="IPR001878">
    <property type="entry name" value="Znf_CCHC"/>
</dbReference>
<dbReference type="SUPFAM" id="SSF57756">
    <property type="entry name" value="Retrovirus zinc finger-like domains"/>
    <property type="match status" value="1"/>
</dbReference>
<feature type="compositionally biased region" description="Polar residues" evidence="2">
    <location>
        <begin position="80"/>
        <end position="90"/>
    </location>
</feature>
<dbReference type="Proteomes" id="UP001549920">
    <property type="component" value="Unassembled WGS sequence"/>
</dbReference>
<feature type="compositionally biased region" description="Basic and acidic residues" evidence="2">
    <location>
        <begin position="1"/>
        <end position="21"/>
    </location>
</feature>
<dbReference type="PROSITE" id="PS50158">
    <property type="entry name" value="ZF_CCHC"/>
    <property type="match status" value="1"/>
</dbReference>
<feature type="region of interest" description="Disordered" evidence="2">
    <location>
        <begin position="1"/>
        <end position="90"/>
    </location>
</feature>
<organism evidence="4 5">
    <name type="scientific">Loxostege sticticalis</name>
    <name type="common">Beet webworm moth</name>
    <dbReference type="NCBI Taxonomy" id="481309"/>
    <lineage>
        <taxon>Eukaryota</taxon>
        <taxon>Metazoa</taxon>
        <taxon>Ecdysozoa</taxon>
        <taxon>Arthropoda</taxon>
        <taxon>Hexapoda</taxon>
        <taxon>Insecta</taxon>
        <taxon>Pterygota</taxon>
        <taxon>Neoptera</taxon>
        <taxon>Endopterygota</taxon>
        <taxon>Lepidoptera</taxon>
        <taxon>Glossata</taxon>
        <taxon>Ditrysia</taxon>
        <taxon>Pyraloidea</taxon>
        <taxon>Crambidae</taxon>
        <taxon>Pyraustinae</taxon>
        <taxon>Loxostege</taxon>
    </lineage>
</organism>
<feature type="compositionally biased region" description="Basic and acidic residues" evidence="2">
    <location>
        <begin position="30"/>
        <end position="41"/>
    </location>
</feature>
<gene>
    <name evidence="4" type="ORF">ABMA27_009706</name>
</gene>
<dbReference type="PANTHER" id="PTHR33223:SF6">
    <property type="entry name" value="CCHC-TYPE DOMAIN-CONTAINING PROTEIN"/>
    <property type="match status" value="1"/>
</dbReference>
<proteinExistence type="predicted"/>
<keyword evidence="5" id="KW-1185">Reference proteome</keyword>
<protein>
    <recommendedName>
        <fullName evidence="3">CCHC-type domain-containing protein</fullName>
    </recommendedName>
</protein>
<dbReference type="PANTHER" id="PTHR33223">
    <property type="entry name" value="CCHC-TYPE DOMAIN-CONTAINING PROTEIN"/>
    <property type="match status" value="1"/>
</dbReference>
<keyword evidence="1" id="KW-0862">Zinc</keyword>
<reference evidence="4 5" key="1">
    <citation type="submission" date="2024-06" db="EMBL/GenBank/DDBJ databases">
        <title>A chromosome-level genome assembly of beet webworm, Loxostege sticticalis.</title>
        <authorList>
            <person name="Zhang Y."/>
        </authorList>
    </citation>
    <scope>NUCLEOTIDE SEQUENCE [LARGE SCALE GENOMIC DNA]</scope>
    <source>
        <strain evidence="4">AQ026</strain>
        <tissue evidence="4">Whole body</tissue>
    </source>
</reference>
<evidence type="ECO:0000313" key="5">
    <source>
        <dbReference type="Proteomes" id="UP001549920"/>
    </source>
</evidence>
<accession>A0ABR3H665</accession>
<feature type="compositionally biased region" description="Basic and acidic residues" evidence="2">
    <location>
        <begin position="57"/>
        <end position="79"/>
    </location>
</feature>